<dbReference type="InterPro" id="IPR053250">
    <property type="entry name" value="Glycosyltransferase_77"/>
</dbReference>
<dbReference type="Pfam" id="PF03407">
    <property type="entry name" value="Nucleotid_trans"/>
    <property type="match status" value="1"/>
</dbReference>
<reference evidence="3" key="1">
    <citation type="submission" date="2021-05" db="EMBL/GenBank/DDBJ databases">
        <title>The genome of the haptophyte Pavlova lutheri (Diacronema luteri, Pavlovales) - a model for lipid biosynthesis in eukaryotic algae.</title>
        <authorList>
            <person name="Hulatt C.J."/>
            <person name="Posewitz M.C."/>
        </authorList>
    </citation>
    <scope>NUCLEOTIDE SEQUENCE</scope>
    <source>
        <strain evidence="3">NIVA-4/92</strain>
    </source>
</reference>
<organism evidence="3 4">
    <name type="scientific">Diacronema lutheri</name>
    <name type="common">Unicellular marine alga</name>
    <name type="synonym">Monochrysis lutheri</name>
    <dbReference type="NCBI Taxonomy" id="2081491"/>
    <lineage>
        <taxon>Eukaryota</taxon>
        <taxon>Haptista</taxon>
        <taxon>Haptophyta</taxon>
        <taxon>Pavlovophyceae</taxon>
        <taxon>Pavlovales</taxon>
        <taxon>Pavlovaceae</taxon>
        <taxon>Diacronema</taxon>
    </lineage>
</organism>
<dbReference type="GO" id="GO:0005794">
    <property type="term" value="C:Golgi apparatus"/>
    <property type="evidence" value="ECO:0007669"/>
    <property type="project" value="TreeGrafter"/>
</dbReference>
<evidence type="ECO:0000259" key="2">
    <source>
        <dbReference type="Pfam" id="PF03407"/>
    </source>
</evidence>
<keyword evidence="4" id="KW-1185">Reference proteome</keyword>
<evidence type="ECO:0000256" key="1">
    <source>
        <dbReference type="SAM" id="Phobius"/>
    </source>
</evidence>
<dbReference type="AlphaFoldDB" id="A0A8J5XLJ2"/>
<keyword evidence="1" id="KW-0812">Transmembrane</keyword>
<dbReference type="OrthoDB" id="540503at2759"/>
<proteinExistence type="predicted"/>
<gene>
    <name evidence="3" type="ORF">KFE25_000045</name>
</gene>
<dbReference type="OMA" id="CEEATAI"/>
<feature type="domain" description="Nucleotide-diphospho-sugar transferase" evidence="2">
    <location>
        <begin position="244"/>
        <end position="490"/>
    </location>
</feature>
<keyword evidence="1" id="KW-0472">Membrane</keyword>
<sequence>MAVATAGRAGAPLVQRLVIALAVLVAVGVVVSNARMVVHFMADQQATFVGGWSHAQWSPDEARSAADARKLESVASRVRAGGLKLIGRTRAQFLADLHTPLGPGVGTGASDELVLRMPLSALLAPEARLPPHAGGAAALPVAARWRREGTALVVPLGAAAPSVRRLPNSAFTPTVRVEAWEVTAAALRGQPHARPPTLDDALALARARASADGASAGPVIATFVNLKRFDFGLTWHSRCAKLGLRNVVIGALDPEAMALLQAHGVPTFQMGATAARAPLPGAHDYGWNSADFRKMGVEKVQLLADILERNQTVLLMDADAVLVADPLPYFARWPEADILVTTDYIGEPSTDGGIDRAALLRYTLNIGVIFARPSAAALAKGWLGRLSVGNLQWDQNVFYEMMASRQGGAGFADDVAPGRPGAALLTPAIRAKRLGLAWDGRLLAGVLPTSLFCTGFTFVSGYCEKNTLGRPFTFHACWLFYEALGKRARLRSLGLWHDSASYYERGEGDRTDGFLALADDGWLGTAEAAGSELLLPPHSVDEHMRLVHAQLALVRSGMVLAALLRRQFVMPRIVCLYDKWWAEHNGTIPAAKMDQPIKDCPQDHILDLQMLNGHQQWLPRQHTFLRHGDMPEAVRASRANVSLAEYSASDPLQLDALLKALAPAAAGAADSAGNRRVLSVSAIPDVYRMLSREDQDAFRAFAKRAASMMCCTWSPRLNGYIHYDFFWDVVPHTDSLGRTFTREWVPTYGNTKQRLSDCSYNFKAGKDASHPKVTCGLDSRPL</sequence>
<dbReference type="PANTHER" id="PTHR46936">
    <property type="entry name" value="ARABINOSYLTRANSFERASE XEG113"/>
    <property type="match status" value="1"/>
</dbReference>
<dbReference type="EMBL" id="JAGTXO010000014">
    <property type="protein sequence ID" value="KAG8463877.1"/>
    <property type="molecule type" value="Genomic_DNA"/>
</dbReference>
<dbReference type="Proteomes" id="UP000751190">
    <property type="component" value="Unassembled WGS sequence"/>
</dbReference>
<keyword evidence="1" id="KW-1133">Transmembrane helix</keyword>
<dbReference type="GO" id="GO:0052636">
    <property type="term" value="F:arabinosyltransferase activity"/>
    <property type="evidence" value="ECO:0007669"/>
    <property type="project" value="TreeGrafter"/>
</dbReference>
<dbReference type="PANTHER" id="PTHR46936:SF1">
    <property type="entry name" value="ARABINOSYLTRANSFERASE XEG113"/>
    <property type="match status" value="1"/>
</dbReference>
<comment type="caution">
    <text evidence="3">The sequence shown here is derived from an EMBL/GenBank/DDBJ whole genome shotgun (WGS) entry which is preliminary data.</text>
</comment>
<accession>A0A8J5XLJ2</accession>
<dbReference type="InterPro" id="IPR005069">
    <property type="entry name" value="Nucl-diP-sugar_transferase"/>
</dbReference>
<feature type="transmembrane region" description="Helical" evidence="1">
    <location>
        <begin position="13"/>
        <end position="31"/>
    </location>
</feature>
<name>A0A8J5XLJ2_DIALT</name>
<evidence type="ECO:0000313" key="4">
    <source>
        <dbReference type="Proteomes" id="UP000751190"/>
    </source>
</evidence>
<evidence type="ECO:0000313" key="3">
    <source>
        <dbReference type="EMBL" id="KAG8463877.1"/>
    </source>
</evidence>
<protein>
    <recommendedName>
        <fullName evidence="2">Nucleotide-diphospho-sugar transferase domain-containing protein</fullName>
    </recommendedName>
</protein>